<name>A0A1I2FGR7_9SPHI</name>
<accession>A0A1I2FGR7</accession>
<dbReference type="EMBL" id="FONS01000004">
    <property type="protein sequence ID" value="SFF03937.1"/>
    <property type="molecule type" value="Genomic_DNA"/>
</dbReference>
<reference evidence="1 2" key="1">
    <citation type="submission" date="2016-10" db="EMBL/GenBank/DDBJ databases">
        <authorList>
            <person name="de Groot N.N."/>
        </authorList>
    </citation>
    <scope>NUCLEOTIDE SEQUENCE [LARGE SCALE GENOMIC DNA]</scope>
    <source>
        <strain evidence="1 2">ATCC 51969</strain>
    </source>
</reference>
<evidence type="ECO:0000313" key="1">
    <source>
        <dbReference type="EMBL" id="SFF03937.1"/>
    </source>
</evidence>
<proteinExistence type="predicted"/>
<organism evidence="1 2">
    <name type="scientific">Pedobacter antarcticus</name>
    <dbReference type="NCBI Taxonomy" id="34086"/>
    <lineage>
        <taxon>Bacteria</taxon>
        <taxon>Pseudomonadati</taxon>
        <taxon>Bacteroidota</taxon>
        <taxon>Sphingobacteriia</taxon>
        <taxon>Sphingobacteriales</taxon>
        <taxon>Sphingobacteriaceae</taxon>
        <taxon>Pedobacter</taxon>
    </lineage>
</organism>
<gene>
    <name evidence="1" type="ORF">SAMN03003324_02200</name>
</gene>
<protein>
    <submittedName>
        <fullName evidence="1">Uncharacterized protein</fullName>
    </submittedName>
</protein>
<dbReference type="Proteomes" id="UP000183129">
    <property type="component" value="Unassembled WGS sequence"/>
</dbReference>
<dbReference type="STRING" id="34086.SAMN04488084_102686"/>
<evidence type="ECO:0000313" key="2">
    <source>
        <dbReference type="Proteomes" id="UP000183129"/>
    </source>
</evidence>
<sequence length="140" mass="16045">MFVTSLNNHNICRTNTNPHMQTLVAAPKVKLAPVFETSNGSVYQSDNENCWYVDFAGKFARFDYRCMMKLKKAVLGIDIEALLLATDKAPDVEIVFICACDHCYVLTLLEIISFKELLEGTFVMLELNRIIHDRVYRLSF</sequence>
<dbReference type="AlphaFoldDB" id="A0A1I2FGR7"/>